<gene>
    <name evidence="1" type="ORF">HAX54_012665</name>
</gene>
<sequence length="77" mass="8992">MYQPLHQFTCTSRSSMRRAACTSHCPVCTRATHQRTCCRLTSEANSCWETLVPYYFTSRQDKNKNLAREIYILTKPV</sequence>
<dbReference type="EMBL" id="JACEIK010001741">
    <property type="protein sequence ID" value="MCD7471887.1"/>
    <property type="molecule type" value="Genomic_DNA"/>
</dbReference>
<dbReference type="Proteomes" id="UP000823775">
    <property type="component" value="Unassembled WGS sequence"/>
</dbReference>
<comment type="caution">
    <text evidence="1">The sequence shown here is derived from an EMBL/GenBank/DDBJ whole genome shotgun (WGS) entry which is preliminary data.</text>
</comment>
<reference evidence="1 2" key="1">
    <citation type="journal article" date="2021" name="BMC Genomics">
        <title>Datura genome reveals duplications of psychoactive alkaloid biosynthetic genes and high mutation rate following tissue culture.</title>
        <authorList>
            <person name="Rajewski A."/>
            <person name="Carter-House D."/>
            <person name="Stajich J."/>
            <person name="Litt A."/>
        </authorList>
    </citation>
    <scope>NUCLEOTIDE SEQUENCE [LARGE SCALE GENOMIC DNA]</scope>
    <source>
        <strain evidence="1">AR-01</strain>
    </source>
</reference>
<feature type="non-terminal residue" evidence="1">
    <location>
        <position position="77"/>
    </location>
</feature>
<accession>A0ABS8TMW0</accession>
<keyword evidence="2" id="KW-1185">Reference proteome</keyword>
<evidence type="ECO:0000313" key="1">
    <source>
        <dbReference type="EMBL" id="MCD7471887.1"/>
    </source>
</evidence>
<name>A0ABS8TMW0_DATST</name>
<proteinExistence type="predicted"/>
<protein>
    <submittedName>
        <fullName evidence="1">Uncharacterized protein</fullName>
    </submittedName>
</protein>
<organism evidence="1 2">
    <name type="scientific">Datura stramonium</name>
    <name type="common">Jimsonweed</name>
    <name type="synonym">Common thornapple</name>
    <dbReference type="NCBI Taxonomy" id="4076"/>
    <lineage>
        <taxon>Eukaryota</taxon>
        <taxon>Viridiplantae</taxon>
        <taxon>Streptophyta</taxon>
        <taxon>Embryophyta</taxon>
        <taxon>Tracheophyta</taxon>
        <taxon>Spermatophyta</taxon>
        <taxon>Magnoliopsida</taxon>
        <taxon>eudicotyledons</taxon>
        <taxon>Gunneridae</taxon>
        <taxon>Pentapetalae</taxon>
        <taxon>asterids</taxon>
        <taxon>lamiids</taxon>
        <taxon>Solanales</taxon>
        <taxon>Solanaceae</taxon>
        <taxon>Solanoideae</taxon>
        <taxon>Datureae</taxon>
        <taxon>Datura</taxon>
    </lineage>
</organism>
<evidence type="ECO:0000313" key="2">
    <source>
        <dbReference type="Proteomes" id="UP000823775"/>
    </source>
</evidence>